<dbReference type="Proteomes" id="UP000749559">
    <property type="component" value="Unassembled WGS sequence"/>
</dbReference>
<dbReference type="AlphaFoldDB" id="A0A8J1XKV3"/>
<comment type="caution">
    <text evidence="1">The sequence shown here is derived from an EMBL/GenBank/DDBJ whole genome shotgun (WGS) entry which is preliminary data.</text>
</comment>
<reference evidence="1" key="1">
    <citation type="submission" date="2022-03" db="EMBL/GenBank/DDBJ databases">
        <authorList>
            <person name="Martin C."/>
        </authorList>
    </citation>
    <scope>NUCLEOTIDE SEQUENCE</scope>
</reference>
<proteinExistence type="predicted"/>
<name>A0A8J1XKV3_OWEFU</name>
<protein>
    <submittedName>
        <fullName evidence="1">Uncharacterized protein</fullName>
    </submittedName>
</protein>
<accession>A0A8J1XKV3</accession>
<dbReference type="EMBL" id="CAIIXF020000002">
    <property type="protein sequence ID" value="CAH1776332.1"/>
    <property type="molecule type" value="Genomic_DNA"/>
</dbReference>
<evidence type="ECO:0000313" key="1">
    <source>
        <dbReference type="EMBL" id="CAH1776332.1"/>
    </source>
</evidence>
<keyword evidence="2" id="KW-1185">Reference proteome</keyword>
<organism evidence="1 2">
    <name type="scientific">Owenia fusiformis</name>
    <name type="common">Polychaete worm</name>
    <dbReference type="NCBI Taxonomy" id="6347"/>
    <lineage>
        <taxon>Eukaryota</taxon>
        <taxon>Metazoa</taxon>
        <taxon>Spiralia</taxon>
        <taxon>Lophotrochozoa</taxon>
        <taxon>Annelida</taxon>
        <taxon>Polychaeta</taxon>
        <taxon>Sedentaria</taxon>
        <taxon>Canalipalpata</taxon>
        <taxon>Sabellida</taxon>
        <taxon>Oweniida</taxon>
        <taxon>Oweniidae</taxon>
        <taxon>Owenia</taxon>
    </lineage>
</organism>
<gene>
    <name evidence="1" type="ORF">OFUS_LOCUS3515</name>
</gene>
<evidence type="ECO:0000313" key="2">
    <source>
        <dbReference type="Proteomes" id="UP000749559"/>
    </source>
</evidence>
<sequence>MSSLFMPIKCVHFSAKKLVFFLEFVFVFLVPLHDLNFARTQNKESTSYGLIGKHASAFNTLHTKLQGYIGNLTFYSNLKSKVKLKHKKEIHNKTCLCTCFASL</sequence>